<evidence type="ECO:0000313" key="2">
    <source>
        <dbReference type="Proteomes" id="UP001524586"/>
    </source>
</evidence>
<reference evidence="1 2" key="1">
    <citation type="submission" date="2022-07" db="EMBL/GenBank/DDBJ databases">
        <title>Methylomonas rivi sp. nov., Methylomonas rosea sp. nov., Methylomonas aureus sp. nov. and Methylomonas subterranea sp. nov., four novel methanotrophs isolated from a freshwater creek and the deep terrestrial subsurface.</title>
        <authorList>
            <person name="Abin C."/>
            <person name="Sankaranarayanan K."/>
            <person name="Garner C."/>
            <person name="Sindelar R."/>
            <person name="Kotary K."/>
            <person name="Garner R."/>
            <person name="Barclay S."/>
            <person name="Lawson P."/>
            <person name="Krumholz L."/>
        </authorList>
    </citation>
    <scope>NUCLEOTIDE SEQUENCE [LARGE SCALE GENOMIC DNA]</scope>
    <source>
        <strain evidence="1 2">WSC-6</strain>
    </source>
</reference>
<dbReference type="EMBL" id="JANIBK010000019">
    <property type="protein sequence ID" value="MCQ8127918.1"/>
    <property type="molecule type" value="Genomic_DNA"/>
</dbReference>
<comment type="caution">
    <text evidence="1">The sequence shown here is derived from an EMBL/GenBank/DDBJ whole genome shotgun (WGS) entry which is preliminary data.</text>
</comment>
<name>A0ABT1U259_9GAMM</name>
<dbReference type="SUPFAM" id="SSF52402">
    <property type="entry name" value="Adenine nucleotide alpha hydrolases-like"/>
    <property type="match status" value="1"/>
</dbReference>
<dbReference type="Proteomes" id="UP001524586">
    <property type="component" value="Unassembled WGS sequence"/>
</dbReference>
<protein>
    <submittedName>
        <fullName evidence="1">N-acetyl sugar amidotransferase</fullName>
    </submittedName>
</protein>
<proteinExistence type="predicted"/>
<sequence>MNIENLHWCSNCLTMSTRPRITFDERGWCNACVWTEKKKTINWEARQLELQNLLDTHRRNDGHFDCVVPLSGGKDGSYVAYNLKHKYGMNPLCVTVTPALPLPLGDQNLRAFVESGYNHVSINPDHEAMRVLNKTGFIEMGFPYYGWLIAIHTAVIRMATAFGIDLIFYGEDGEVEYGGSTETSKNPIYDVHYQKKVYLEGGYEKVLAASGLTAGELNFFRYPSDEELNQHALQLTHWSYFENWDPYRNYLVAKEHCGLKEAEDSNAGTFTNFSQNDQAIYALHTYLMYLKFGFGRANQDACIEVRRGAMDRQQAVNLVRLYDGHYPEEFMQQYLNYYRMNQDEFDAVLDRYANRDLFEKVNGRWKPMFAVA</sequence>
<accession>A0ABT1U259</accession>
<dbReference type="RefSeq" id="WP_256614277.1">
    <property type="nucleotide sequence ID" value="NZ_JANIBK010000019.1"/>
</dbReference>
<dbReference type="InterPro" id="IPR020022">
    <property type="entry name" value="N-acetyl_sugar_amidoTrfase"/>
</dbReference>
<evidence type="ECO:0000313" key="1">
    <source>
        <dbReference type="EMBL" id="MCQ8127918.1"/>
    </source>
</evidence>
<keyword evidence="2" id="KW-1185">Reference proteome</keyword>
<dbReference type="NCBIfam" id="TIGR03573">
    <property type="entry name" value="WbuX"/>
    <property type="match status" value="1"/>
</dbReference>
<organism evidence="1 2">
    <name type="scientific">Methylomonas rivi</name>
    <dbReference type="NCBI Taxonomy" id="2952226"/>
    <lineage>
        <taxon>Bacteria</taxon>
        <taxon>Pseudomonadati</taxon>
        <taxon>Pseudomonadota</taxon>
        <taxon>Gammaproteobacteria</taxon>
        <taxon>Methylococcales</taxon>
        <taxon>Methylococcaceae</taxon>
        <taxon>Methylomonas</taxon>
    </lineage>
</organism>
<gene>
    <name evidence="1" type="ORF">NP596_05530</name>
</gene>